<dbReference type="AlphaFoldDB" id="A0A7W8F5J8"/>
<evidence type="ECO:0000313" key="3">
    <source>
        <dbReference type="Proteomes" id="UP000568022"/>
    </source>
</evidence>
<evidence type="ECO:0000256" key="1">
    <source>
        <dbReference type="SAM" id="MobiDB-lite"/>
    </source>
</evidence>
<proteinExistence type="predicted"/>
<gene>
    <name evidence="2" type="ORF">FHS32_000721</name>
</gene>
<organism evidence="2 3">
    <name type="scientific">Streptomyces griseoloalbus</name>
    <dbReference type="NCBI Taxonomy" id="67303"/>
    <lineage>
        <taxon>Bacteria</taxon>
        <taxon>Bacillati</taxon>
        <taxon>Actinomycetota</taxon>
        <taxon>Actinomycetes</taxon>
        <taxon>Kitasatosporales</taxon>
        <taxon>Streptomycetaceae</taxon>
        <taxon>Streptomyces</taxon>
    </lineage>
</organism>
<dbReference type="Proteomes" id="UP000568022">
    <property type="component" value="Unassembled WGS sequence"/>
</dbReference>
<sequence length="124" mass="12330">MIAAYPERSSSLPSSRTACSSGSLLVPFSKVSRKPLGRVIAGRFTPDAAEAGAEADGVSDAVSAPLMSSDGASSPPPQAQSSRAAVAVSAAAVVVKARRATDVPPGVGCVQQRTKLPGAGSRPV</sequence>
<dbReference type="EMBL" id="JACHJE010000002">
    <property type="protein sequence ID" value="MBB5123993.1"/>
    <property type="molecule type" value="Genomic_DNA"/>
</dbReference>
<evidence type="ECO:0000313" key="2">
    <source>
        <dbReference type="EMBL" id="MBB5123993.1"/>
    </source>
</evidence>
<feature type="region of interest" description="Disordered" evidence="1">
    <location>
        <begin position="1"/>
        <end position="21"/>
    </location>
</feature>
<protein>
    <submittedName>
        <fullName evidence="2">Uncharacterized protein</fullName>
    </submittedName>
</protein>
<accession>A0A7W8F5J8</accession>
<comment type="caution">
    <text evidence="2">The sequence shown here is derived from an EMBL/GenBank/DDBJ whole genome shotgun (WGS) entry which is preliminary data.</text>
</comment>
<feature type="compositionally biased region" description="Polar residues" evidence="1">
    <location>
        <begin position="8"/>
        <end position="21"/>
    </location>
</feature>
<name>A0A7W8F5J8_9ACTN</name>
<reference evidence="2 3" key="1">
    <citation type="submission" date="2020-08" db="EMBL/GenBank/DDBJ databases">
        <title>Genomic Encyclopedia of Type Strains, Phase III (KMG-III): the genomes of soil and plant-associated and newly described type strains.</title>
        <authorList>
            <person name="Whitman W."/>
        </authorList>
    </citation>
    <scope>NUCLEOTIDE SEQUENCE [LARGE SCALE GENOMIC DNA]</scope>
    <source>
        <strain evidence="2 3">CECT 3226</strain>
    </source>
</reference>
<feature type="region of interest" description="Disordered" evidence="1">
    <location>
        <begin position="103"/>
        <end position="124"/>
    </location>
</feature>
<feature type="region of interest" description="Disordered" evidence="1">
    <location>
        <begin position="48"/>
        <end position="83"/>
    </location>
</feature>
<keyword evidence="3" id="KW-1185">Reference proteome</keyword>